<feature type="compositionally biased region" description="Low complexity" evidence="1">
    <location>
        <begin position="181"/>
        <end position="193"/>
    </location>
</feature>
<dbReference type="RefSeq" id="WP_219083106.1">
    <property type="nucleotide sequence ID" value="NZ_JAHBBD010000032.1"/>
</dbReference>
<comment type="caution">
    <text evidence="2">The sequence shown here is derived from an EMBL/GenBank/DDBJ whole genome shotgun (WGS) entry which is preliminary data.</text>
</comment>
<protein>
    <submittedName>
        <fullName evidence="2">Phosphoesterase</fullName>
    </submittedName>
</protein>
<accession>A0ABS6WB04</accession>
<sequence length="261" mass="28584">MAMYFTTDTHFGHPLVSALRGFITVPAIKEEYDRIAAEQGRAEATLYVKRAVAVDPSLSMRAIADTDAHDRAVIASINATIEAGADEGVDLWILGDIGYRTTMEHIRHCLRALHADRLHLVIGNHDINFHHRELDSEWRHVFATIQDSARVEIDGVTYNLSHFPYRDDLGPARSGTDGDRASGTGSGSASAGTPARDGSDNAYDTGFAADALPRDGHRLLFGHTHQHTKPGRNHDSLHVGLDSWDLKPVSEAEVTAWFASL</sequence>
<feature type="region of interest" description="Disordered" evidence="1">
    <location>
        <begin position="169"/>
        <end position="207"/>
    </location>
</feature>
<name>A0ABS6WB04_9BIFI</name>
<feature type="compositionally biased region" description="Basic and acidic residues" evidence="1">
    <location>
        <begin position="169"/>
        <end position="180"/>
    </location>
</feature>
<evidence type="ECO:0000313" key="3">
    <source>
        <dbReference type="Proteomes" id="UP000812844"/>
    </source>
</evidence>
<keyword evidence="3" id="KW-1185">Reference proteome</keyword>
<gene>
    <name evidence="2" type="ORF">KIH73_10025</name>
</gene>
<evidence type="ECO:0000313" key="2">
    <source>
        <dbReference type="EMBL" id="MBW3083681.1"/>
    </source>
</evidence>
<evidence type="ECO:0000256" key="1">
    <source>
        <dbReference type="SAM" id="MobiDB-lite"/>
    </source>
</evidence>
<reference evidence="2 3" key="1">
    <citation type="submission" date="2021-05" db="EMBL/GenBank/DDBJ databases">
        <title>Phylogenetic classification of ten novel species belonging to the genus Bifidobacterium comprising B. colchicus sp. nov., B. abeli sp. nov., B. bicoloris sp. nov., B. guerezis sp. nov., B. rosaliae sp. nov., B. santillanensis sp. nov., B. argentati sp. nov., B. amazzoni sp. nov., B. pluviali sp. nov., and B. pinnaculum sp. nov.</title>
        <authorList>
            <person name="Lugli G.A."/>
            <person name="Ruiz Garcia L."/>
            <person name="Margolles A."/>
            <person name="Ventura M."/>
        </authorList>
    </citation>
    <scope>NUCLEOTIDE SEQUENCE [LARGE SCALE GENOMIC DNA]</scope>
    <source>
        <strain evidence="2 3">6T3</strain>
    </source>
</reference>
<dbReference type="Proteomes" id="UP000812844">
    <property type="component" value="Unassembled WGS sequence"/>
</dbReference>
<organism evidence="2 3">
    <name type="scientific">Bifidobacterium phasiani</name>
    <dbReference type="NCBI Taxonomy" id="2834431"/>
    <lineage>
        <taxon>Bacteria</taxon>
        <taxon>Bacillati</taxon>
        <taxon>Actinomycetota</taxon>
        <taxon>Actinomycetes</taxon>
        <taxon>Bifidobacteriales</taxon>
        <taxon>Bifidobacteriaceae</taxon>
        <taxon>Bifidobacterium</taxon>
    </lineage>
</organism>
<proteinExistence type="predicted"/>
<dbReference type="EMBL" id="JAHBBD010000032">
    <property type="protein sequence ID" value="MBW3083681.1"/>
    <property type="molecule type" value="Genomic_DNA"/>
</dbReference>